<accession>A0A397QTT1</accession>
<dbReference type="FunFam" id="2.120.10.90:FF:000005">
    <property type="entry name" value="DNA topoisomerase 4 subunit A"/>
    <property type="match status" value="1"/>
</dbReference>
<dbReference type="PROSITE" id="PS52040">
    <property type="entry name" value="TOPO_IIA"/>
    <property type="match status" value="1"/>
</dbReference>
<evidence type="ECO:0000256" key="5">
    <source>
        <dbReference type="ARBA" id="ARBA00023029"/>
    </source>
</evidence>
<comment type="miscellaneous">
    <text evidence="9">Few gyrases are as efficient as E.coli at forming negative supercoils. Not all organisms have 2 type II topoisomerases; in organisms with a single type II topoisomerase this enzyme also has to decatenate newly replicated chromosomes.</text>
</comment>
<name>A0A397QTT1_9MOLU</name>
<gene>
    <name evidence="9" type="primary">gyrA</name>
    <name evidence="13" type="ORF">EI71_01854</name>
</gene>
<feature type="region of interest" description="Disordered" evidence="11">
    <location>
        <begin position="835"/>
        <end position="855"/>
    </location>
</feature>
<comment type="catalytic activity">
    <reaction evidence="1 9 10">
        <text>ATP-dependent breakage, passage and rejoining of double-stranded DNA.</text>
        <dbReference type="EC" id="5.6.2.2"/>
    </reaction>
</comment>
<dbReference type="CDD" id="cd00187">
    <property type="entry name" value="TOP4c"/>
    <property type="match status" value="1"/>
</dbReference>
<dbReference type="RefSeq" id="WP_245951366.1">
    <property type="nucleotide sequence ID" value="NZ_QXEV01000035.1"/>
</dbReference>
<evidence type="ECO:0000313" key="14">
    <source>
        <dbReference type="Proteomes" id="UP000266506"/>
    </source>
</evidence>
<keyword evidence="5 9" id="KW-0799">Topoisomerase</keyword>
<evidence type="ECO:0000313" key="13">
    <source>
        <dbReference type="EMBL" id="RIA64833.1"/>
    </source>
</evidence>
<comment type="subunit">
    <text evidence="8">Heterotetramer composed of ParC and ParE.</text>
</comment>
<dbReference type="HAMAP" id="MF_01897">
    <property type="entry name" value="GyrA"/>
    <property type="match status" value="1"/>
</dbReference>
<keyword evidence="9" id="KW-0963">Cytoplasm</keyword>
<comment type="similarity">
    <text evidence="2 9">Belongs to the type II topoisomerase GyrA/ParC subunit family.</text>
</comment>
<dbReference type="FunFam" id="3.30.1360.40:FF:000002">
    <property type="entry name" value="DNA gyrase subunit A"/>
    <property type="match status" value="1"/>
</dbReference>
<dbReference type="InterPro" id="IPR005743">
    <property type="entry name" value="GyrA"/>
</dbReference>
<proteinExistence type="inferred from homology"/>
<feature type="active site" description="O-(5'-phospho-DNA)-tyrosine intermediate" evidence="9 10">
    <location>
        <position position="136"/>
    </location>
</feature>
<dbReference type="Gene3D" id="1.10.268.10">
    <property type="entry name" value="Topoisomerase, domain 3"/>
    <property type="match status" value="1"/>
</dbReference>
<comment type="function">
    <text evidence="9">A type II topoisomerase that negatively supercoils closed circular double-stranded (ds) DNA in an ATP-dependent manner to modulate DNA topology and maintain chromosomes in an underwound state. Negative supercoiling favors strand separation, and DNA replication, transcription, recombination and repair, all of which involve strand separation. Also able to catalyze the interconversion of other topological isomers of dsDNA rings, including catenanes and knotted rings. Type II topoisomerases break and join 2 DNA strands simultaneously in an ATP-dependent manner.</text>
</comment>
<dbReference type="InterPro" id="IPR006691">
    <property type="entry name" value="GyrA/parC_rep"/>
</dbReference>
<sequence>MAMNEKDIEFEKALEERKEEAIELLDVNQKMKRSFLNYAMSVIIARALPDARDGLKPVQRRILYGMNELKIFSNVQHKKSARIVGDVMGKYHPHGDSSIYEAMVRMAQDFSYRYPLVDGHGNFGNIDGDGAAAMRYTEARLSKIAMEMLRDIDKNTVDFAENYDATEIEPVLLPSRIPNLLVNGTTGIAVGMATNIPPHNLGEVIDGCIALIKNPELTSEDLMQYVKGPDFPTGGLILGKEGLIDAYTKGLGSITIRSKAHIDTFENGKAEIVVTEIPYGINKTRIVQRIAEVAKDKIIDGIMDLRDESSMAGLRIVIELRRDVNPEVILNMLYKYTPLQSSYGMNMVCIVDNRPVNITLHDAIDVYLKHQLDVITRRTQFDLDKALDRIHILDGLLIAQDNIDEVIHLIRNTKDGTEKEKLMNRFNLDDAQAQAILDMRLQRISGLNYTKLVEERDSLLKAADVYREILASPERKNEVLITEMEEIKSRYADTRKSELALNTALNISNEDLIEKEDVIVTLTTKGYVKRMKQTEYRAQSRGGVGISGMKTHADDDVSMIIPTFTHNYLMFFTNKGRVYSMKAYNIPEGSRTAKGTPLVNLLPLQENEHVQTITHVDELNDDLYLFFVTKNGTVKRTQMKEFANIRSTGIIAITLDPDDELFRVYLINGTESIVLGASNGKAIRFAAEEIRSIGRSGAGVRGMLLDKEDSIVGCAIVKSEEDSILVVSSKGYGKRTAADEYRLQGRGGSGVKTMNVTEKNGNLVCLAGVTEEDDLIITTDRGVVIRMHCNTISQTKRATQGVKLISIRDNQAISTIAVVEKEEDEEVVDDITNESNEEVEATLEATSETIETTEE</sequence>
<dbReference type="NCBIfam" id="NF004044">
    <property type="entry name" value="PRK05561.1"/>
    <property type="match status" value="1"/>
</dbReference>
<dbReference type="NCBIfam" id="NF004043">
    <property type="entry name" value="PRK05560.1"/>
    <property type="match status" value="1"/>
</dbReference>
<dbReference type="FunCoup" id="A0A397QTT1">
    <property type="interactions" value="352"/>
</dbReference>
<dbReference type="GO" id="GO:0009330">
    <property type="term" value="C:DNA topoisomerase type II (double strand cut, ATP-hydrolyzing) complex"/>
    <property type="evidence" value="ECO:0007669"/>
    <property type="project" value="TreeGrafter"/>
</dbReference>
<evidence type="ECO:0000256" key="9">
    <source>
        <dbReference type="HAMAP-Rule" id="MF_01897"/>
    </source>
</evidence>
<dbReference type="EC" id="5.6.2.2" evidence="9"/>
<dbReference type="GO" id="GO:0005737">
    <property type="term" value="C:cytoplasm"/>
    <property type="evidence" value="ECO:0007669"/>
    <property type="project" value="UniProtKB-SubCell"/>
</dbReference>
<evidence type="ECO:0000256" key="4">
    <source>
        <dbReference type="ARBA" id="ARBA00022840"/>
    </source>
</evidence>
<keyword evidence="4 9" id="KW-0067">ATP-binding</keyword>
<dbReference type="InterPro" id="IPR050220">
    <property type="entry name" value="Type_II_DNA_Topoisomerases"/>
</dbReference>
<dbReference type="GO" id="GO:0005694">
    <property type="term" value="C:chromosome"/>
    <property type="evidence" value="ECO:0007669"/>
    <property type="project" value="InterPro"/>
</dbReference>
<dbReference type="Proteomes" id="UP000266506">
    <property type="component" value="Unassembled WGS sequence"/>
</dbReference>
<dbReference type="InterPro" id="IPR013757">
    <property type="entry name" value="Topo_IIA_A_a_sf"/>
</dbReference>
<evidence type="ECO:0000256" key="10">
    <source>
        <dbReference type="PROSITE-ProRule" id="PRU01384"/>
    </source>
</evidence>
<evidence type="ECO:0000256" key="2">
    <source>
        <dbReference type="ARBA" id="ARBA00008263"/>
    </source>
</evidence>
<dbReference type="SUPFAM" id="SSF56719">
    <property type="entry name" value="Type II DNA topoisomerase"/>
    <property type="match status" value="1"/>
</dbReference>
<keyword evidence="14" id="KW-1185">Reference proteome</keyword>
<reference evidence="13 14" key="1">
    <citation type="submission" date="2018-08" db="EMBL/GenBank/DDBJ databases">
        <title>Genomic Encyclopedia of Archaeal and Bacterial Type Strains, Phase II (KMG-II): from individual species to whole genera.</title>
        <authorList>
            <person name="Goeker M."/>
        </authorList>
    </citation>
    <scope>NUCLEOTIDE SEQUENCE [LARGE SCALE GENOMIC DNA]</scope>
    <source>
        <strain evidence="13 14">ATCC 27112</strain>
    </source>
</reference>
<dbReference type="SMART" id="SM00434">
    <property type="entry name" value="TOP4c"/>
    <property type="match status" value="1"/>
</dbReference>
<dbReference type="GO" id="GO:0006265">
    <property type="term" value="P:DNA topological change"/>
    <property type="evidence" value="ECO:0007669"/>
    <property type="project" value="UniProtKB-UniRule"/>
</dbReference>
<dbReference type="InParanoid" id="A0A397QTT1"/>
<dbReference type="PANTHER" id="PTHR43493:SF5">
    <property type="entry name" value="DNA GYRASE SUBUNIT A, CHLOROPLASTIC_MITOCHONDRIAL"/>
    <property type="match status" value="1"/>
</dbReference>
<dbReference type="Gene3D" id="3.30.1360.40">
    <property type="match status" value="1"/>
</dbReference>
<dbReference type="Pfam" id="PF00521">
    <property type="entry name" value="DNA_topoisoIV"/>
    <property type="match status" value="1"/>
</dbReference>
<dbReference type="AlphaFoldDB" id="A0A397QTT1"/>
<comment type="caution">
    <text evidence="9">Lacks conserved residue(s) required for the propagation of feature annotation.</text>
</comment>
<dbReference type="Gene3D" id="3.90.199.10">
    <property type="entry name" value="Topoisomerase II, domain 5"/>
    <property type="match status" value="1"/>
</dbReference>
<evidence type="ECO:0000256" key="7">
    <source>
        <dbReference type="ARBA" id="ARBA00023235"/>
    </source>
</evidence>
<comment type="subcellular location">
    <subcellularLocation>
        <location evidence="9">Cytoplasm</location>
    </subcellularLocation>
</comment>
<evidence type="ECO:0000256" key="11">
    <source>
        <dbReference type="SAM" id="MobiDB-lite"/>
    </source>
</evidence>
<dbReference type="InterPro" id="IPR013758">
    <property type="entry name" value="Topo_IIA_A/C_ab"/>
</dbReference>
<dbReference type="FunFam" id="1.10.268.10:FF:000001">
    <property type="entry name" value="DNA gyrase subunit A"/>
    <property type="match status" value="1"/>
</dbReference>
<comment type="subunit">
    <text evidence="9">Heterotetramer, composed of two GyrA and two GyrB chains. In the heterotetramer, GyrA contains the active site tyrosine that forms a transient covalent intermediate with DNA, while GyrB binds cofactors and catalyzes ATP hydrolysis.</text>
</comment>
<evidence type="ECO:0000256" key="3">
    <source>
        <dbReference type="ARBA" id="ARBA00022741"/>
    </source>
</evidence>
<dbReference type="EMBL" id="QXEV01000035">
    <property type="protein sequence ID" value="RIA64833.1"/>
    <property type="molecule type" value="Genomic_DNA"/>
</dbReference>
<dbReference type="NCBIfam" id="TIGR01063">
    <property type="entry name" value="gyrA"/>
    <property type="match status" value="1"/>
</dbReference>
<dbReference type="Gene3D" id="2.120.10.90">
    <property type="entry name" value="DNA gyrase/topoisomerase IV, subunit A, C-terminal"/>
    <property type="match status" value="1"/>
</dbReference>
<dbReference type="PANTHER" id="PTHR43493">
    <property type="entry name" value="DNA GYRASE/TOPOISOMERASE SUBUNIT A"/>
    <property type="match status" value="1"/>
</dbReference>
<dbReference type="InterPro" id="IPR035516">
    <property type="entry name" value="Gyrase/topoIV_suA_C"/>
</dbReference>
<dbReference type="SUPFAM" id="SSF101904">
    <property type="entry name" value="GyrA/ParC C-terminal domain-like"/>
    <property type="match status" value="1"/>
</dbReference>
<evidence type="ECO:0000259" key="12">
    <source>
        <dbReference type="PROSITE" id="PS52040"/>
    </source>
</evidence>
<dbReference type="GO" id="GO:0034335">
    <property type="term" value="F:DNA negative supercoiling activity"/>
    <property type="evidence" value="ECO:0007669"/>
    <property type="project" value="UniProtKB-ARBA"/>
</dbReference>
<evidence type="ECO:0000256" key="6">
    <source>
        <dbReference type="ARBA" id="ARBA00023125"/>
    </source>
</evidence>
<evidence type="ECO:0000256" key="1">
    <source>
        <dbReference type="ARBA" id="ARBA00000185"/>
    </source>
</evidence>
<dbReference type="FunFam" id="3.90.199.10:FF:000001">
    <property type="entry name" value="DNA gyrase subunit A"/>
    <property type="match status" value="1"/>
</dbReference>
<evidence type="ECO:0000256" key="8">
    <source>
        <dbReference type="ARBA" id="ARBA00063644"/>
    </source>
</evidence>
<protein>
    <recommendedName>
        <fullName evidence="9">DNA gyrase subunit A</fullName>
        <ecNumber evidence="9">5.6.2.2</ecNumber>
    </recommendedName>
</protein>
<keyword evidence="3 9" id="KW-0547">Nucleotide-binding</keyword>
<organism evidence="13 14">
    <name type="scientific">Anaeroplasma bactoclasticum</name>
    <dbReference type="NCBI Taxonomy" id="2088"/>
    <lineage>
        <taxon>Bacteria</taxon>
        <taxon>Bacillati</taxon>
        <taxon>Mycoplasmatota</taxon>
        <taxon>Mollicutes</taxon>
        <taxon>Anaeroplasmatales</taxon>
        <taxon>Anaeroplasmataceae</taxon>
        <taxon>Anaeroplasma</taxon>
    </lineage>
</organism>
<dbReference type="Pfam" id="PF03989">
    <property type="entry name" value="DNA_gyraseA_C"/>
    <property type="match status" value="6"/>
</dbReference>
<dbReference type="InterPro" id="IPR013760">
    <property type="entry name" value="Topo_IIA-like_dom_sf"/>
</dbReference>
<dbReference type="GO" id="GO:0006261">
    <property type="term" value="P:DNA-templated DNA replication"/>
    <property type="evidence" value="ECO:0007669"/>
    <property type="project" value="UniProtKB-UniRule"/>
</dbReference>
<comment type="caution">
    <text evidence="13">The sequence shown here is derived from an EMBL/GenBank/DDBJ whole genome shotgun (WGS) entry which is preliminary data.</text>
</comment>
<dbReference type="GO" id="GO:0005524">
    <property type="term" value="F:ATP binding"/>
    <property type="evidence" value="ECO:0007669"/>
    <property type="project" value="UniProtKB-UniRule"/>
</dbReference>
<feature type="compositionally biased region" description="Low complexity" evidence="11">
    <location>
        <begin position="842"/>
        <end position="855"/>
    </location>
</feature>
<feature type="domain" description="Topo IIA-type catalytic" evidence="12">
    <location>
        <begin position="48"/>
        <end position="512"/>
    </location>
</feature>
<keyword evidence="6 9" id="KW-0238">DNA-binding</keyword>
<keyword evidence="7 9" id="KW-0413">Isomerase</keyword>
<dbReference type="GO" id="GO:0003677">
    <property type="term" value="F:DNA binding"/>
    <property type="evidence" value="ECO:0007669"/>
    <property type="project" value="UniProtKB-UniRule"/>
</dbReference>
<dbReference type="InterPro" id="IPR002205">
    <property type="entry name" value="Topo_IIA_dom_A"/>
</dbReference>